<comment type="caution">
    <text evidence="1">The sequence shown here is derived from an EMBL/GenBank/DDBJ whole genome shotgun (WGS) entry which is preliminary data.</text>
</comment>
<reference evidence="1" key="1">
    <citation type="submission" date="2020-11" db="EMBL/GenBank/DDBJ databases">
        <authorList>
            <person name="Whitehead M."/>
        </authorList>
    </citation>
    <scope>NUCLEOTIDE SEQUENCE</scope>
    <source>
        <strain evidence="1">EGII</strain>
    </source>
</reference>
<gene>
    <name evidence="1" type="ORF">CCAP1982_LOCUS5599</name>
</gene>
<dbReference type="AlphaFoldDB" id="A0A811UDE1"/>
<dbReference type="Proteomes" id="UP000606786">
    <property type="component" value="Unassembled WGS sequence"/>
</dbReference>
<accession>A0A811UDE1</accession>
<sequence>MTMCGWAEECVQTCAGFDGVCADENWPYKKRVSCLQIISFMGYDQLIARLILYGSCSIRREVGNAVFVFVRSIHYRRRKVVSPSSARSLIAHEHGSISSMHREGSAAASRNIL</sequence>
<organism evidence="1 2">
    <name type="scientific">Ceratitis capitata</name>
    <name type="common">Mediterranean fruit fly</name>
    <name type="synonym">Tephritis capitata</name>
    <dbReference type="NCBI Taxonomy" id="7213"/>
    <lineage>
        <taxon>Eukaryota</taxon>
        <taxon>Metazoa</taxon>
        <taxon>Ecdysozoa</taxon>
        <taxon>Arthropoda</taxon>
        <taxon>Hexapoda</taxon>
        <taxon>Insecta</taxon>
        <taxon>Pterygota</taxon>
        <taxon>Neoptera</taxon>
        <taxon>Endopterygota</taxon>
        <taxon>Diptera</taxon>
        <taxon>Brachycera</taxon>
        <taxon>Muscomorpha</taxon>
        <taxon>Tephritoidea</taxon>
        <taxon>Tephritidae</taxon>
        <taxon>Ceratitis</taxon>
        <taxon>Ceratitis</taxon>
    </lineage>
</organism>
<proteinExistence type="predicted"/>
<protein>
    <submittedName>
        <fullName evidence="1">(Mediterranean fruit fly) hypothetical protein</fullName>
    </submittedName>
</protein>
<name>A0A811UDE1_CERCA</name>
<dbReference type="EMBL" id="CAJHJT010000012">
    <property type="protein sequence ID" value="CAD6996929.1"/>
    <property type="molecule type" value="Genomic_DNA"/>
</dbReference>
<evidence type="ECO:0000313" key="1">
    <source>
        <dbReference type="EMBL" id="CAD6996929.1"/>
    </source>
</evidence>
<evidence type="ECO:0000313" key="2">
    <source>
        <dbReference type="Proteomes" id="UP000606786"/>
    </source>
</evidence>
<keyword evidence="2" id="KW-1185">Reference proteome</keyword>